<dbReference type="EMBL" id="JADGMS010000016">
    <property type="protein sequence ID" value="KAF9666112.1"/>
    <property type="molecule type" value="Genomic_DNA"/>
</dbReference>
<evidence type="ECO:0000313" key="1">
    <source>
        <dbReference type="EMBL" id="KAF9666112.1"/>
    </source>
</evidence>
<dbReference type="PROSITE" id="PS51257">
    <property type="entry name" value="PROKAR_LIPOPROTEIN"/>
    <property type="match status" value="1"/>
</dbReference>
<keyword evidence="2" id="KW-1185">Reference proteome</keyword>
<reference evidence="1 2" key="1">
    <citation type="submission" date="2020-10" db="EMBL/GenBank/DDBJ databases">
        <title>Plant Genome Project.</title>
        <authorList>
            <person name="Zhang R.-G."/>
        </authorList>
    </citation>
    <scope>NUCLEOTIDE SEQUENCE [LARGE SCALE GENOMIC DNA]</scope>
    <source>
        <strain evidence="1">FAFU-HL-1</strain>
        <tissue evidence="1">Leaf</tissue>
    </source>
</reference>
<comment type="caution">
    <text evidence="1">The sequence shown here is derived from an EMBL/GenBank/DDBJ whole genome shotgun (WGS) entry which is preliminary data.</text>
</comment>
<dbReference type="OrthoDB" id="3907302at2759"/>
<sequence>MKCKREREEFDFVCAFERGRSWCFVTMLQGMLACSGELEDRDDSRYALKAAGQIRVLSNFDSKDYTACPYDPNSIIKVDDDLRKLFRSGD</sequence>
<gene>
    <name evidence="1" type="ORF">SADUNF_Sadunf16G0194800</name>
</gene>
<proteinExistence type="predicted"/>
<evidence type="ECO:0000313" key="2">
    <source>
        <dbReference type="Proteomes" id="UP000657918"/>
    </source>
</evidence>
<name>A0A835MGZ0_9ROSI</name>
<accession>A0A835MGZ0</accession>
<dbReference type="AlphaFoldDB" id="A0A835MGZ0"/>
<organism evidence="1 2">
    <name type="scientific">Salix dunnii</name>
    <dbReference type="NCBI Taxonomy" id="1413687"/>
    <lineage>
        <taxon>Eukaryota</taxon>
        <taxon>Viridiplantae</taxon>
        <taxon>Streptophyta</taxon>
        <taxon>Embryophyta</taxon>
        <taxon>Tracheophyta</taxon>
        <taxon>Spermatophyta</taxon>
        <taxon>Magnoliopsida</taxon>
        <taxon>eudicotyledons</taxon>
        <taxon>Gunneridae</taxon>
        <taxon>Pentapetalae</taxon>
        <taxon>rosids</taxon>
        <taxon>fabids</taxon>
        <taxon>Malpighiales</taxon>
        <taxon>Salicaceae</taxon>
        <taxon>Saliceae</taxon>
        <taxon>Salix</taxon>
    </lineage>
</organism>
<dbReference type="Proteomes" id="UP000657918">
    <property type="component" value="Chromosome 16"/>
</dbReference>
<protein>
    <submittedName>
        <fullName evidence="1">Uncharacterized protein</fullName>
    </submittedName>
</protein>